<dbReference type="Pfam" id="PF02738">
    <property type="entry name" value="MoCoBD_1"/>
    <property type="match status" value="1"/>
</dbReference>
<accession>A0A239C1S7</accession>
<gene>
    <name evidence="5" type="ORF">SAMN04488107_1565</name>
</gene>
<proteinExistence type="predicted"/>
<evidence type="ECO:0000313" key="6">
    <source>
        <dbReference type="Proteomes" id="UP000198386"/>
    </source>
</evidence>
<keyword evidence="2" id="KW-0560">Oxidoreductase</keyword>
<dbReference type="Pfam" id="PF01315">
    <property type="entry name" value="Ald_Xan_dh_C"/>
    <property type="match status" value="1"/>
</dbReference>
<dbReference type="SUPFAM" id="SSF56003">
    <property type="entry name" value="Molybdenum cofactor-binding domain"/>
    <property type="match status" value="1"/>
</dbReference>
<organism evidence="5 6">
    <name type="scientific">Geodermatophilus saharensis</name>
    <dbReference type="NCBI Taxonomy" id="1137994"/>
    <lineage>
        <taxon>Bacteria</taxon>
        <taxon>Bacillati</taxon>
        <taxon>Actinomycetota</taxon>
        <taxon>Actinomycetes</taxon>
        <taxon>Geodermatophilales</taxon>
        <taxon>Geodermatophilaceae</taxon>
        <taxon>Geodermatophilus</taxon>
    </lineage>
</organism>
<reference evidence="6" key="1">
    <citation type="submission" date="2017-06" db="EMBL/GenBank/DDBJ databases">
        <authorList>
            <person name="Varghese N."/>
            <person name="Submissions S."/>
        </authorList>
    </citation>
    <scope>NUCLEOTIDE SEQUENCE [LARGE SCALE GENOMIC DNA]</scope>
    <source>
        <strain evidence="6">DSM 45423</strain>
    </source>
</reference>
<dbReference type="PANTHER" id="PTHR11908">
    <property type="entry name" value="XANTHINE DEHYDROGENASE"/>
    <property type="match status" value="1"/>
</dbReference>
<name>A0A239C1S7_9ACTN</name>
<dbReference type="InterPro" id="IPR008274">
    <property type="entry name" value="AldOxase/xan_DH_MoCoBD1"/>
</dbReference>
<keyword evidence="1" id="KW-0500">Molybdenum</keyword>
<feature type="domain" description="Aldehyde oxidase/xanthine dehydrogenase a/b hammerhead" evidence="4">
    <location>
        <begin position="35"/>
        <end position="151"/>
    </location>
</feature>
<feature type="region of interest" description="Disordered" evidence="3">
    <location>
        <begin position="1"/>
        <end position="31"/>
    </location>
</feature>
<keyword evidence="6" id="KW-1185">Reference proteome</keyword>
<dbReference type="InterPro" id="IPR036856">
    <property type="entry name" value="Ald_Oxase/Xan_DH_a/b_sf"/>
</dbReference>
<dbReference type="Pfam" id="PF20256">
    <property type="entry name" value="MoCoBD_2"/>
    <property type="match status" value="1"/>
</dbReference>
<sequence>MTRAPERSRPAPPTPSPAQAVGRPLDRVDGPAKTAGLARYTADHHVPDLAHAALVHATVARGRITGLDTADAEAVGGVLAVLTHHNAPRMTPPAPVSALDLSTLAPGTTVDYLNTDRVHWNGQPVAVVVADSPDTARQAARLVRVTYEVEPAVTDFAAAQDDAVPLRGTLLVLGEERTGDAERALATAPVVVDHRYTTPAQSHHAMEPHATVAVWNGDRLTVHEGSQDVDWARRHLARRFGVPLAGVRVLSPHVGGGFGGKAPVWAGTVLTVLAARATGRAVRMVLSREDVIRTVGGRTPTVQRVALGAQRDGTLTALLHTGVSQVGRVGGTPEPVGSQSRHLYAAPHIWIRHSTTTLDVLPTAHMRAPGEAVGTFALESAVDELAVALGMDPVELRMRNEPDRDPLDGKRFSRRDLRAAYARGAERFGWAERTPSPRSMRDGHWLVGRGVATAFHLPVRLPADVTVRLRADGTVLVRCAFHEIGVGAATAQTQVAADALGVPVEAVTVEHGDTELPVGPQAGGSGQTASVATALLEACEELKRSVLALARRSPSSPLRGRRLSELRAGRGGLYRADAPDRGETYGVILTRAGRAEIEVRTAAGTRLGRTLQQARAAAGWFRDRRRWVRAVTGAHFCEVRVDEHTGEVRVSRWLGVFDVGRVVNPKTATSQLRGGIVMGIGAALSEETLVDPRTGRTVNPGLAEYHVPVQADLPRIEVDYLDEPDPTTPLGLLGVGEVGITGVAAAVANAVHHATGVRVRDLPVTLDRLL</sequence>
<dbReference type="InterPro" id="IPR000674">
    <property type="entry name" value="Ald_Oxase/Xan_DH_a/b"/>
</dbReference>
<evidence type="ECO:0000256" key="2">
    <source>
        <dbReference type="ARBA" id="ARBA00023002"/>
    </source>
</evidence>
<dbReference type="InterPro" id="IPR016208">
    <property type="entry name" value="Ald_Oxase/xanthine_DH-like"/>
</dbReference>
<evidence type="ECO:0000256" key="3">
    <source>
        <dbReference type="SAM" id="MobiDB-lite"/>
    </source>
</evidence>
<dbReference type="Proteomes" id="UP000198386">
    <property type="component" value="Unassembled WGS sequence"/>
</dbReference>
<dbReference type="InterPro" id="IPR037165">
    <property type="entry name" value="AldOxase/xan_DH_Mopterin-bd_sf"/>
</dbReference>
<dbReference type="SMART" id="SM01008">
    <property type="entry name" value="Ald_Xan_dh_C"/>
    <property type="match status" value="1"/>
</dbReference>
<dbReference type="InterPro" id="IPR046867">
    <property type="entry name" value="AldOxase/xan_DH_MoCoBD2"/>
</dbReference>
<evidence type="ECO:0000313" key="5">
    <source>
        <dbReference type="EMBL" id="SNS14255.1"/>
    </source>
</evidence>
<dbReference type="EMBL" id="FZOH01000002">
    <property type="protein sequence ID" value="SNS14255.1"/>
    <property type="molecule type" value="Genomic_DNA"/>
</dbReference>
<dbReference type="GO" id="GO:0016491">
    <property type="term" value="F:oxidoreductase activity"/>
    <property type="evidence" value="ECO:0007669"/>
    <property type="project" value="UniProtKB-KW"/>
</dbReference>
<dbReference type="OrthoDB" id="8428274at2"/>
<protein>
    <submittedName>
        <fullName evidence="5">Xanthine dehydrogenase YagR molybdenum-binding subunit</fullName>
    </submittedName>
</protein>
<dbReference type="AlphaFoldDB" id="A0A239C1S7"/>
<dbReference type="Gene3D" id="3.90.1170.50">
    <property type="entry name" value="Aldehyde oxidase/xanthine dehydrogenase, a/b hammerhead"/>
    <property type="match status" value="1"/>
</dbReference>
<dbReference type="Gene3D" id="3.30.365.10">
    <property type="entry name" value="Aldehyde oxidase/xanthine dehydrogenase, molybdopterin binding domain"/>
    <property type="match status" value="4"/>
</dbReference>
<dbReference type="GO" id="GO:0005506">
    <property type="term" value="F:iron ion binding"/>
    <property type="evidence" value="ECO:0007669"/>
    <property type="project" value="InterPro"/>
</dbReference>
<dbReference type="PANTHER" id="PTHR11908:SF132">
    <property type="entry name" value="ALDEHYDE OXIDASE 1-RELATED"/>
    <property type="match status" value="1"/>
</dbReference>
<evidence type="ECO:0000259" key="4">
    <source>
        <dbReference type="SMART" id="SM01008"/>
    </source>
</evidence>
<evidence type="ECO:0000256" key="1">
    <source>
        <dbReference type="ARBA" id="ARBA00022505"/>
    </source>
</evidence>
<dbReference type="SUPFAM" id="SSF54665">
    <property type="entry name" value="CO dehydrogenase molybdoprotein N-domain-like"/>
    <property type="match status" value="1"/>
</dbReference>